<evidence type="ECO:0000313" key="1">
    <source>
        <dbReference type="EMBL" id="KAF2574114.1"/>
    </source>
</evidence>
<organism evidence="1">
    <name type="scientific">Brassica cretica</name>
    <name type="common">Mustard</name>
    <dbReference type="NCBI Taxonomy" id="69181"/>
    <lineage>
        <taxon>Eukaryota</taxon>
        <taxon>Viridiplantae</taxon>
        <taxon>Streptophyta</taxon>
        <taxon>Embryophyta</taxon>
        <taxon>Tracheophyta</taxon>
        <taxon>Spermatophyta</taxon>
        <taxon>Magnoliopsida</taxon>
        <taxon>eudicotyledons</taxon>
        <taxon>Gunneridae</taxon>
        <taxon>Pentapetalae</taxon>
        <taxon>rosids</taxon>
        <taxon>malvids</taxon>
        <taxon>Brassicales</taxon>
        <taxon>Brassicaceae</taxon>
        <taxon>Brassiceae</taxon>
        <taxon>Brassica</taxon>
    </lineage>
</organism>
<comment type="caution">
    <text evidence="1">The sequence shown here is derived from an EMBL/GenBank/DDBJ whole genome shotgun (WGS) entry which is preliminary data.</text>
</comment>
<gene>
    <name evidence="1" type="ORF">F2Q70_00005636</name>
</gene>
<protein>
    <submittedName>
        <fullName evidence="1">Uncharacterized protein</fullName>
    </submittedName>
</protein>
<dbReference type="AlphaFoldDB" id="A0A8S9IWL5"/>
<reference evidence="1" key="1">
    <citation type="submission" date="2019-12" db="EMBL/GenBank/DDBJ databases">
        <title>Genome sequencing and annotation of Brassica cretica.</title>
        <authorList>
            <person name="Studholme D.J."/>
            <person name="Sarris P.F."/>
        </authorList>
    </citation>
    <scope>NUCLEOTIDE SEQUENCE</scope>
    <source>
        <strain evidence="1">PFS-102/07</strain>
        <tissue evidence="1">Leaf</tissue>
    </source>
</reference>
<proteinExistence type="predicted"/>
<accession>A0A8S9IWL5</accession>
<name>A0A8S9IWL5_BRACR</name>
<dbReference type="EMBL" id="QGKY02001015">
    <property type="protein sequence ID" value="KAF2574114.1"/>
    <property type="molecule type" value="Genomic_DNA"/>
</dbReference>
<sequence length="94" mass="10588">MTEKSVTSAAVNGWTRVASKSSPPKSLAIPGKSKAVDIPVKTSQFDSEEVMISEAHQVTRNRLAAAEADFPPFSYKKDRKYYRKKQRQAIMKER</sequence>